<accession>A0A1V4JTD8</accession>
<comment type="caution">
    <text evidence="1">The sequence shown here is derived from an EMBL/GenBank/DDBJ whole genome shotgun (WGS) entry which is preliminary data.</text>
</comment>
<dbReference type="EMBL" id="LSYS01006356">
    <property type="protein sequence ID" value="OPJ75430.1"/>
    <property type="molecule type" value="Genomic_DNA"/>
</dbReference>
<organism evidence="1 2">
    <name type="scientific">Patagioenas fasciata monilis</name>
    <dbReference type="NCBI Taxonomy" id="372326"/>
    <lineage>
        <taxon>Eukaryota</taxon>
        <taxon>Metazoa</taxon>
        <taxon>Chordata</taxon>
        <taxon>Craniata</taxon>
        <taxon>Vertebrata</taxon>
        <taxon>Euteleostomi</taxon>
        <taxon>Archelosauria</taxon>
        <taxon>Archosauria</taxon>
        <taxon>Dinosauria</taxon>
        <taxon>Saurischia</taxon>
        <taxon>Theropoda</taxon>
        <taxon>Coelurosauria</taxon>
        <taxon>Aves</taxon>
        <taxon>Neognathae</taxon>
        <taxon>Neoaves</taxon>
        <taxon>Columbimorphae</taxon>
        <taxon>Columbiformes</taxon>
        <taxon>Columbidae</taxon>
        <taxon>Patagioenas</taxon>
    </lineage>
</organism>
<dbReference type="Proteomes" id="UP000190648">
    <property type="component" value="Unassembled WGS sequence"/>
</dbReference>
<sequence length="81" mass="8750">MLGTVYRLPASHNAVNFTTSAAACILVRQHGACWDASTQHCRSRACSVRGDREQRICGKVSEFPHEKSPPCLSCAALPVHG</sequence>
<reference evidence="1 2" key="1">
    <citation type="submission" date="2016-02" db="EMBL/GenBank/DDBJ databases">
        <title>Band-tailed pigeon sequencing and assembly.</title>
        <authorList>
            <person name="Soares A.E."/>
            <person name="Novak B.J."/>
            <person name="Rice E.S."/>
            <person name="O'Connell B."/>
            <person name="Chang D."/>
            <person name="Weber S."/>
            <person name="Shapiro B."/>
        </authorList>
    </citation>
    <scope>NUCLEOTIDE SEQUENCE [LARGE SCALE GENOMIC DNA]</scope>
    <source>
        <strain evidence="1">BTP2013</strain>
        <tissue evidence="1">Blood</tissue>
    </source>
</reference>
<protein>
    <submittedName>
        <fullName evidence="1">Uncharacterized protein</fullName>
    </submittedName>
</protein>
<evidence type="ECO:0000313" key="1">
    <source>
        <dbReference type="EMBL" id="OPJ75430.1"/>
    </source>
</evidence>
<gene>
    <name evidence="1" type="ORF">AV530_019838</name>
</gene>
<evidence type="ECO:0000313" key="2">
    <source>
        <dbReference type="Proteomes" id="UP000190648"/>
    </source>
</evidence>
<keyword evidence="2" id="KW-1185">Reference proteome</keyword>
<dbReference type="PROSITE" id="PS51257">
    <property type="entry name" value="PROKAR_LIPOPROTEIN"/>
    <property type="match status" value="1"/>
</dbReference>
<dbReference type="AlphaFoldDB" id="A0A1V4JTD8"/>
<proteinExistence type="predicted"/>
<name>A0A1V4JTD8_PATFA</name>